<name>A0A5C6VLD2_9BACI</name>
<dbReference type="Proteomes" id="UP000321363">
    <property type="component" value="Unassembled WGS sequence"/>
</dbReference>
<evidence type="ECO:0000313" key="1">
    <source>
        <dbReference type="EMBL" id="TXC85789.1"/>
    </source>
</evidence>
<gene>
    <name evidence="1" type="ORF">FS935_19215</name>
</gene>
<dbReference type="EMBL" id="VOQF01000015">
    <property type="protein sequence ID" value="TXC85789.1"/>
    <property type="molecule type" value="Genomic_DNA"/>
</dbReference>
<sequence>MGGRIVKGGGAIYKTAKGMHAADQALVVYLNAKTFSNLEKAELGIYGLVSVNGFNEYILGKDMFGNELTDLQRQQSLYYSILGPALMGTPFIPSLVKNGKVVLEETISKLHQLTQKTKTGAVSFGSELQGGVNVLLQDPRTNLAVSSIVNSPINLMNPIRILKDIDQGLSKFSFGDMSGSTKTIKTVNVLDGVGKHVDDGRIPENIKKWDYYTPSEELYKEYEKVYKNSKYYDQKTGEIN</sequence>
<accession>A0A5C6VLD2</accession>
<reference evidence="1 2" key="1">
    <citation type="journal article" date="2005" name="Int. J. Syst. Evol. Microbiol.">
        <title>Bacillus litoralis sp. nov., isolated from a tidal flat of the Yellow Sea in Korea.</title>
        <authorList>
            <person name="Yoon J.H."/>
            <person name="Oh T.K."/>
        </authorList>
    </citation>
    <scope>NUCLEOTIDE SEQUENCE [LARGE SCALE GENOMIC DNA]</scope>
    <source>
        <strain evidence="1 2">SW-211</strain>
    </source>
</reference>
<protein>
    <submittedName>
        <fullName evidence="1">Uncharacterized protein</fullName>
    </submittedName>
</protein>
<comment type="caution">
    <text evidence="1">The sequence shown here is derived from an EMBL/GenBank/DDBJ whole genome shotgun (WGS) entry which is preliminary data.</text>
</comment>
<dbReference type="AlphaFoldDB" id="A0A5C6VLD2"/>
<evidence type="ECO:0000313" key="2">
    <source>
        <dbReference type="Proteomes" id="UP000321363"/>
    </source>
</evidence>
<organism evidence="1 2">
    <name type="scientific">Metabacillus litoralis</name>
    <dbReference type="NCBI Taxonomy" id="152268"/>
    <lineage>
        <taxon>Bacteria</taxon>
        <taxon>Bacillati</taxon>
        <taxon>Bacillota</taxon>
        <taxon>Bacilli</taxon>
        <taxon>Bacillales</taxon>
        <taxon>Bacillaceae</taxon>
        <taxon>Metabacillus</taxon>
    </lineage>
</organism>
<dbReference type="OrthoDB" id="2943821at2"/>
<keyword evidence="2" id="KW-1185">Reference proteome</keyword>
<dbReference type="RefSeq" id="WP_146950274.1">
    <property type="nucleotide sequence ID" value="NZ_VOQF01000015.1"/>
</dbReference>
<proteinExistence type="predicted"/>